<sequence length="240" mass="24655">MHPAGLPSPRSAFAIGRRVGLLLLLQLAAALTLPFILTQSLVGGSLAFLTGGAAHAATIRAAVLLSFVGATLTVLLGITAFPVLRRHSQAAAIGFVVVCAGSATLDLVQAAHTLSMLAVSQAFVAAGAAEAERYQVVGVIVAAARRAAHTTQLVAIGAWLFVFYGSLLRFRLVPRVLAGIGLLGVVLQFSGVTLMMLLGQRAIGTLAMPLLPIQITVAIWLLVKGFDEHLPPPAGSASGS</sequence>
<feature type="transmembrane region" description="Helical" evidence="1">
    <location>
        <begin position="153"/>
        <end position="170"/>
    </location>
</feature>
<dbReference type="AlphaFoldDB" id="A0A5B7ZZH5"/>
<name>A0A5B7ZZH5_9BACT</name>
<gene>
    <name evidence="2" type="ORF">FHG12_03620</name>
</gene>
<feature type="transmembrane region" description="Helical" evidence="1">
    <location>
        <begin position="61"/>
        <end position="84"/>
    </location>
</feature>
<dbReference type="KEGG" id="hyj:FHG12_03620"/>
<feature type="transmembrane region" description="Helical" evidence="1">
    <location>
        <begin position="176"/>
        <end position="198"/>
    </location>
</feature>
<evidence type="ECO:0000313" key="2">
    <source>
        <dbReference type="EMBL" id="QDA59252.1"/>
    </source>
</evidence>
<dbReference type="OrthoDB" id="893716at2"/>
<proteinExistence type="predicted"/>
<feature type="transmembrane region" description="Helical" evidence="1">
    <location>
        <begin position="20"/>
        <end position="49"/>
    </location>
</feature>
<dbReference type="InterPro" id="IPR025495">
    <property type="entry name" value="DUF4386"/>
</dbReference>
<protein>
    <submittedName>
        <fullName evidence="2">DUF4386 family protein</fullName>
    </submittedName>
</protein>
<evidence type="ECO:0000313" key="3">
    <source>
        <dbReference type="Proteomes" id="UP000305398"/>
    </source>
</evidence>
<organism evidence="2 3">
    <name type="scientific">Hymenobacter jejuensis</name>
    <dbReference type="NCBI Taxonomy" id="2502781"/>
    <lineage>
        <taxon>Bacteria</taxon>
        <taxon>Pseudomonadati</taxon>
        <taxon>Bacteroidota</taxon>
        <taxon>Cytophagia</taxon>
        <taxon>Cytophagales</taxon>
        <taxon>Hymenobacteraceae</taxon>
        <taxon>Hymenobacter</taxon>
    </lineage>
</organism>
<accession>A0A5B7ZZH5</accession>
<dbReference type="Proteomes" id="UP000305398">
    <property type="component" value="Chromosome"/>
</dbReference>
<reference evidence="2 3" key="1">
    <citation type="submission" date="2019-06" db="EMBL/GenBank/DDBJ databases">
        <authorList>
            <person name="Srinivasan S."/>
        </authorList>
    </citation>
    <scope>NUCLEOTIDE SEQUENCE [LARGE SCALE GENOMIC DNA]</scope>
    <source>
        <strain evidence="2 3">17J68-5</strain>
    </source>
</reference>
<keyword evidence="1" id="KW-0472">Membrane</keyword>
<feature type="transmembrane region" description="Helical" evidence="1">
    <location>
        <begin position="90"/>
        <end position="108"/>
    </location>
</feature>
<dbReference type="Pfam" id="PF14329">
    <property type="entry name" value="DUF4386"/>
    <property type="match status" value="1"/>
</dbReference>
<keyword evidence="1" id="KW-0812">Transmembrane</keyword>
<evidence type="ECO:0000256" key="1">
    <source>
        <dbReference type="SAM" id="Phobius"/>
    </source>
</evidence>
<keyword evidence="1" id="KW-1133">Transmembrane helix</keyword>
<keyword evidence="3" id="KW-1185">Reference proteome</keyword>
<dbReference type="EMBL" id="CP040896">
    <property type="protein sequence ID" value="QDA59252.1"/>
    <property type="molecule type" value="Genomic_DNA"/>
</dbReference>